<protein>
    <submittedName>
        <fullName evidence="1">Reverse transcriptase domain-containing protein</fullName>
    </submittedName>
</protein>
<name>A0A699JZS4_TANCI</name>
<dbReference type="GO" id="GO:0003964">
    <property type="term" value="F:RNA-directed DNA polymerase activity"/>
    <property type="evidence" value="ECO:0007669"/>
    <property type="project" value="UniProtKB-KW"/>
</dbReference>
<dbReference type="AlphaFoldDB" id="A0A699JZS4"/>
<keyword evidence="1" id="KW-0808">Transferase</keyword>
<dbReference type="CDD" id="cd00303">
    <property type="entry name" value="retropepsin_like"/>
    <property type="match status" value="1"/>
</dbReference>
<reference evidence="1" key="1">
    <citation type="journal article" date="2019" name="Sci. Rep.">
        <title>Draft genome of Tanacetum cinerariifolium, the natural source of mosquito coil.</title>
        <authorList>
            <person name="Yamashiro T."/>
            <person name="Shiraishi A."/>
            <person name="Satake H."/>
            <person name="Nakayama K."/>
        </authorList>
    </citation>
    <scope>NUCLEOTIDE SEQUENCE</scope>
</reference>
<organism evidence="1">
    <name type="scientific">Tanacetum cinerariifolium</name>
    <name type="common">Dalmatian daisy</name>
    <name type="synonym">Chrysanthemum cinerariifolium</name>
    <dbReference type="NCBI Taxonomy" id="118510"/>
    <lineage>
        <taxon>Eukaryota</taxon>
        <taxon>Viridiplantae</taxon>
        <taxon>Streptophyta</taxon>
        <taxon>Embryophyta</taxon>
        <taxon>Tracheophyta</taxon>
        <taxon>Spermatophyta</taxon>
        <taxon>Magnoliopsida</taxon>
        <taxon>eudicotyledons</taxon>
        <taxon>Gunneridae</taxon>
        <taxon>Pentapetalae</taxon>
        <taxon>asterids</taxon>
        <taxon>campanulids</taxon>
        <taxon>Asterales</taxon>
        <taxon>Asteraceae</taxon>
        <taxon>Asteroideae</taxon>
        <taxon>Anthemideae</taxon>
        <taxon>Anthemidinae</taxon>
        <taxon>Tanacetum</taxon>
    </lineage>
</organism>
<dbReference type="Gene3D" id="2.40.70.10">
    <property type="entry name" value="Acid Proteases"/>
    <property type="match status" value="1"/>
</dbReference>
<dbReference type="EMBL" id="BKCJ010457044">
    <property type="protein sequence ID" value="GFA62309.1"/>
    <property type="molecule type" value="Genomic_DNA"/>
</dbReference>
<proteinExistence type="predicted"/>
<dbReference type="InterPro" id="IPR021109">
    <property type="entry name" value="Peptidase_aspartic_dom_sf"/>
</dbReference>
<gene>
    <name evidence="1" type="ORF">Tci_634281</name>
</gene>
<comment type="caution">
    <text evidence="1">The sequence shown here is derived from an EMBL/GenBank/DDBJ whole genome shotgun (WGS) entry which is preliminary data.</text>
</comment>
<keyword evidence="1" id="KW-0695">RNA-directed DNA polymerase</keyword>
<evidence type="ECO:0000313" key="1">
    <source>
        <dbReference type="EMBL" id="GFA62309.1"/>
    </source>
</evidence>
<dbReference type="PANTHER" id="PTHR33067">
    <property type="entry name" value="RNA-DIRECTED DNA POLYMERASE-RELATED"/>
    <property type="match status" value="1"/>
</dbReference>
<sequence>MCTRSSSNLIVKSFTIPKRRNHRRSKQIVKPELRTIVETPVANMEDTRTMLELLQAPTEGYGDAIVIPAILFEDFKLKVGLLQLVTSSRFYGFERDDPHAHIRWFNKITFMLKYKNVPNDAIKLMLFYFPLRGKPGLGLKKNPLKFDEMFGEAWDRFKDLLCKCPHHGFSELHQIDTFYNALTPSNQDSLNAAASVNTTFSSSHSLDITALTDIVKELVLINKDNQQASVKAIEENCVIYGGPHPYYECLATGGNTFDACATVVPYNQGGNIYHPQGDLNYHARNQMGPPGFPPLNVKNNQNYNRNTVANPIGDLKAITTRSGVAYNETIIPPTPSPLPKEVEREIKVTKDKVQATSSESTAHVQPSVVQVPILERKVVPKPNPKPLESCMALANLAASINLMPLFVWKKLSLPNLIPTRMTLELATRSCAYPAGIAEDVFMQVGKFTFPAYFVVVDYDVDPLVPLILGRPFLRTARALVDVHGEELILRDGDEKLIFDANSTPKYPHKHGNESINMISFIDITSKDCFP</sequence>
<keyword evidence="1" id="KW-0548">Nucleotidyltransferase</keyword>
<dbReference type="PANTHER" id="PTHR33067:SF9">
    <property type="entry name" value="RNA-DIRECTED DNA POLYMERASE"/>
    <property type="match status" value="1"/>
</dbReference>
<accession>A0A699JZS4</accession>